<keyword evidence="2" id="KW-1185">Reference proteome</keyword>
<reference evidence="2" key="1">
    <citation type="journal article" date="2019" name="Int. J. Syst. Evol. Microbiol.">
        <title>The Global Catalogue of Microorganisms (GCM) 10K type strain sequencing project: providing services to taxonomists for standard genome sequencing and annotation.</title>
        <authorList>
            <consortium name="The Broad Institute Genomics Platform"/>
            <consortium name="The Broad Institute Genome Sequencing Center for Infectious Disease"/>
            <person name="Wu L."/>
            <person name="Ma J."/>
        </authorList>
    </citation>
    <scope>NUCLEOTIDE SEQUENCE [LARGE SCALE GENOMIC DNA]</scope>
    <source>
        <strain evidence="2">JCM 18303</strain>
    </source>
</reference>
<comment type="caution">
    <text evidence="1">The sequence shown here is derived from an EMBL/GenBank/DDBJ whole genome shotgun (WGS) entry which is preliminary data.</text>
</comment>
<name>A0ABP9QIN2_9PSEU</name>
<dbReference type="Proteomes" id="UP001428817">
    <property type="component" value="Unassembled WGS sequence"/>
</dbReference>
<dbReference type="EMBL" id="BAABJP010000026">
    <property type="protein sequence ID" value="GAA5162557.1"/>
    <property type="molecule type" value="Genomic_DNA"/>
</dbReference>
<evidence type="ECO:0000313" key="2">
    <source>
        <dbReference type="Proteomes" id="UP001428817"/>
    </source>
</evidence>
<sequence length="88" mass="9431">MVEVQTIDRQVATARRLRHFDLTSASGDARIIDGRLLTPGSGSGRVKSTFRDGTFNHATVARAPREIDGPTGDPGEIIRARITEGASV</sequence>
<gene>
    <name evidence="1" type="ORF">GCM10023321_48320</name>
</gene>
<organism evidence="1 2">
    <name type="scientific">Pseudonocardia eucalypti</name>
    <dbReference type="NCBI Taxonomy" id="648755"/>
    <lineage>
        <taxon>Bacteria</taxon>
        <taxon>Bacillati</taxon>
        <taxon>Actinomycetota</taxon>
        <taxon>Actinomycetes</taxon>
        <taxon>Pseudonocardiales</taxon>
        <taxon>Pseudonocardiaceae</taxon>
        <taxon>Pseudonocardia</taxon>
    </lineage>
</organism>
<proteinExistence type="predicted"/>
<protein>
    <submittedName>
        <fullName evidence="1">Uncharacterized protein</fullName>
    </submittedName>
</protein>
<accession>A0ABP9QIN2</accession>
<evidence type="ECO:0000313" key="1">
    <source>
        <dbReference type="EMBL" id="GAA5162557.1"/>
    </source>
</evidence>